<evidence type="ECO:0000313" key="8">
    <source>
        <dbReference type="Proteomes" id="UP000281498"/>
    </source>
</evidence>
<keyword evidence="3" id="KW-0479">Metal-binding</keyword>
<dbReference type="InterPro" id="IPR036249">
    <property type="entry name" value="Thioredoxin-like_sf"/>
</dbReference>
<dbReference type="Pfam" id="PF02630">
    <property type="entry name" value="SCO1-SenC"/>
    <property type="match status" value="1"/>
</dbReference>
<feature type="chain" id="PRO_5039254047" evidence="5">
    <location>
        <begin position="24"/>
        <end position="208"/>
    </location>
</feature>
<dbReference type="AlphaFoldDB" id="A0A3A9K3W1"/>
<reference evidence="7 8" key="1">
    <citation type="submission" date="2017-10" db="EMBL/GenBank/DDBJ databases">
        <title>Bacillus sp. nov., a halophilic bacterium isolated from a Keqin Lake.</title>
        <authorList>
            <person name="Wang H."/>
        </authorList>
    </citation>
    <scope>NUCLEOTIDE SEQUENCE [LARGE SCALE GENOMIC DNA]</scope>
    <source>
        <strain evidence="7 8">KCTC 13187</strain>
    </source>
</reference>
<protein>
    <submittedName>
        <fullName evidence="7">Electron transporter SenC</fullName>
    </submittedName>
</protein>
<evidence type="ECO:0000256" key="1">
    <source>
        <dbReference type="ARBA" id="ARBA00010996"/>
    </source>
</evidence>
<feature type="domain" description="Thioredoxin" evidence="6">
    <location>
        <begin position="42"/>
        <end position="207"/>
    </location>
</feature>
<dbReference type="PROSITE" id="PS51257">
    <property type="entry name" value="PROKAR_LIPOPROTEIN"/>
    <property type="match status" value="1"/>
</dbReference>
<comment type="similarity">
    <text evidence="1">Belongs to the SCO1/2 family.</text>
</comment>
<evidence type="ECO:0000313" key="7">
    <source>
        <dbReference type="EMBL" id="RKL67754.1"/>
    </source>
</evidence>
<dbReference type="InterPro" id="IPR003782">
    <property type="entry name" value="SCO1/SenC"/>
</dbReference>
<dbReference type="RefSeq" id="WP_110935084.1">
    <property type="nucleotide sequence ID" value="NZ_KZ614146.1"/>
</dbReference>
<dbReference type="GO" id="GO:0046872">
    <property type="term" value="F:metal ion binding"/>
    <property type="evidence" value="ECO:0007669"/>
    <property type="project" value="UniProtKB-KW"/>
</dbReference>
<dbReference type="CDD" id="cd02968">
    <property type="entry name" value="SCO"/>
    <property type="match status" value="1"/>
</dbReference>
<dbReference type="Gene3D" id="3.40.30.10">
    <property type="entry name" value="Glutaredoxin"/>
    <property type="match status" value="1"/>
</dbReference>
<keyword evidence="4" id="KW-1015">Disulfide bond</keyword>
<sequence>MKKFLILGSTAVCLFILSGCSFLYQDASESSQSDAVIDVSQTEEPWQTAEFEAVNQYGDTVSIESLEGEWWISKTIFTRCPTVCMTMTPNMVELQSALEEKGVDIRMVSFTVDPDFDTPERLEEYGESYGADFNNWDFLTGYEFEDIQQFALESFKSQIQQVPEESDIMHPTRFFLVNPDGVVHRMYSGEKSFDLEATVEDITEITGS</sequence>
<evidence type="ECO:0000256" key="2">
    <source>
        <dbReference type="ARBA" id="ARBA00023008"/>
    </source>
</evidence>
<accession>A0A3A9K3W1</accession>
<dbReference type="PROSITE" id="PS51352">
    <property type="entry name" value="THIOREDOXIN_2"/>
    <property type="match status" value="1"/>
</dbReference>
<name>A0A3A9K3W1_9BACI</name>
<gene>
    <name evidence="7" type="ORF">CR203_10435</name>
</gene>
<evidence type="ECO:0000256" key="3">
    <source>
        <dbReference type="PIRSR" id="PIRSR603782-1"/>
    </source>
</evidence>
<keyword evidence="5" id="KW-0732">Signal</keyword>
<dbReference type="InterPro" id="IPR013766">
    <property type="entry name" value="Thioredoxin_domain"/>
</dbReference>
<organism evidence="7 8">
    <name type="scientific">Salipaludibacillus neizhouensis</name>
    <dbReference type="NCBI Taxonomy" id="885475"/>
    <lineage>
        <taxon>Bacteria</taxon>
        <taxon>Bacillati</taxon>
        <taxon>Bacillota</taxon>
        <taxon>Bacilli</taxon>
        <taxon>Bacillales</taxon>
        <taxon>Bacillaceae</taxon>
    </lineage>
</organism>
<feature type="binding site" evidence="3">
    <location>
        <position position="170"/>
    </location>
    <ligand>
        <name>Cu cation</name>
        <dbReference type="ChEBI" id="CHEBI:23378"/>
    </ligand>
</feature>
<feature type="disulfide bond" description="Redox-active" evidence="4">
    <location>
        <begin position="80"/>
        <end position="84"/>
    </location>
</feature>
<evidence type="ECO:0000256" key="4">
    <source>
        <dbReference type="PIRSR" id="PIRSR603782-2"/>
    </source>
</evidence>
<feature type="signal peptide" evidence="5">
    <location>
        <begin position="1"/>
        <end position="23"/>
    </location>
</feature>
<dbReference type="PANTHER" id="PTHR12151">
    <property type="entry name" value="ELECTRON TRANSPORT PROTIN SCO1/SENC FAMILY MEMBER"/>
    <property type="match status" value="1"/>
</dbReference>
<proteinExistence type="inferred from homology"/>
<feature type="binding site" evidence="3">
    <location>
        <position position="80"/>
    </location>
    <ligand>
        <name>Cu cation</name>
        <dbReference type="ChEBI" id="CHEBI:23378"/>
    </ligand>
</feature>
<dbReference type="PANTHER" id="PTHR12151:SF25">
    <property type="entry name" value="LINALOOL DEHYDRATASE_ISOMERASE DOMAIN-CONTAINING PROTEIN"/>
    <property type="match status" value="1"/>
</dbReference>
<keyword evidence="2 3" id="KW-0186">Copper</keyword>
<evidence type="ECO:0000256" key="5">
    <source>
        <dbReference type="SAM" id="SignalP"/>
    </source>
</evidence>
<comment type="caution">
    <text evidence="7">The sequence shown here is derived from an EMBL/GenBank/DDBJ whole genome shotgun (WGS) entry which is preliminary data.</text>
</comment>
<dbReference type="SUPFAM" id="SSF52833">
    <property type="entry name" value="Thioredoxin-like"/>
    <property type="match status" value="1"/>
</dbReference>
<evidence type="ECO:0000259" key="6">
    <source>
        <dbReference type="PROSITE" id="PS51352"/>
    </source>
</evidence>
<dbReference type="OrthoDB" id="9811998at2"/>
<dbReference type="EMBL" id="PDOE01000003">
    <property type="protein sequence ID" value="RKL67754.1"/>
    <property type="molecule type" value="Genomic_DNA"/>
</dbReference>
<feature type="binding site" evidence="3">
    <location>
        <position position="84"/>
    </location>
    <ligand>
        <name>Cu cation</name>
        <dbReference type="ChEBI" id="CHEBI:23378"/>
    </ligand>
</feature>
<dbReference type="Proteomes" id="UP000281498">
    <property type="component" value="Unassembled WGS sequence"/>
</dbReference>
<keyword evidence="8" id="KW-1185">Reference proteome</keyword>